<dbReference type="PROSITE" id="PS50089">
    <property type="entry name" value="ZF_RING_2"/>
    <property type="match status" value="1"/>
</dbReference>
<dbReference type="Proteomes" id="UP000594262">
    <property type="component" value="Unplaced"/>
</dbReference>
<evidence type="ECO:0000313" key="8">
    <source>
        <dbReference type="Proteomes" id="UP000594262"/>
    </source>
</evidence>
<evidence type="ECO:0000256" key="5">
    <source>
        <dbReference type="SAM" id="Coils"/>
    </source>
</evidence>
<keyword evidence="5" id="KW-0175">Coiled coil</keyword>
<protein>
    <recommendedName>
        <fullName evidence="6">RING-type domain-containing protein</fullName>
    </recommendedName>
</protein>
<dbReference type="AlphaFoldDB" id="A0A7M5XL28"/>
<keyword evidence="8" id="KW-1185">Reference proteome</keyword>
<evidence type="ECO:0000256" key="4">
    <source>
        <dbReference type="PROSITE-ProRule" id="PRU00175"/>
    </source>
</evidence>
<name>A0A7M5XL28_9CNID</name>
<keyword evidence="2 4" id="KW-0863">Zinc-finger</keyword>
<feature type="domain" description="RING-type" evidence="6">
    <location>
        <begin position="44"/>
        <end position="101"/>
    </location>
</feature>
<organism evidence="7 8">
    <name type="scientific">Clytia hemisphaerica</name>
    <dbReference type="NCBI Taxonomy" id="252671"/>
    <lineage>
        <taxon>Eukaryota</taxon>
        <taxon>Metazoa</taxon>
        <taxon>Cnidaria</taxon>
        <taxon>Hydrozoa</taxon>
        <taxon>Hydroidolina</taxon>
        <taxon>Leptothecata</taxon>
        <taxon>Obeliida</taxon>
        <taxon>Clytiidae</taxon>
        <taxon>Clytia</taxon>
    </lineage>
</organism>
<keyword evidence="3" id="KW-0862">Zinc</keyword>
<dbReference type="PROSITE" id="PS00518">
    <property type="entry name" value="ZF_RING_1"/>
    <property type="match status" value="1"/>
</dbReference>
<evidence type="ECO:0000256" key="1">
    <source>
        <dbReference type="ARBA" id="ARBA00022723"/>
    </source>
</evidence>
<reference evidence="7" key="1">
    <citation type="submission" date="2021-01" db="UniProtKB">
        <authorList>
            <consortium name="EnsemblMetazoa"/>
        </authorList>
    </citation>
    <scope>IDENTIFICATION</scope>
</reference>
<dbReference type="InterPro" id="IPR017907">
    <property type="entry name" value="Znf_RING_CS"/>
</dbReference>
<dbReference type="GO" id="GO:0008270">
    <property type="term" value="F:zinc ion binding"/>
    <property type="evidence" value="ECO:0007669"/>
    <property type="project" value="UniProtKB-KW"/>
</dbReference>
<dbReference type="OrthoDB" id="654191at2759"/>
<dbReference type="InterPro" id="IPR001841">
    <property type="entry name" value="Znf_RING"/>
</dbReference>
<dbReference type="EnsemblMetazoa" id="CLYHEMT025297.1">
    <property type="protein sequence ID" value="CLYHEMP025297.1"/>
    <property type="gene ID" value="CLYHEMG025297"/>
</dbReference>
<dbReference type="PANTHER" id="PTHR10131:SF94">
    <property type="entry name" value="TNF RECEPTOR-ASSOCIATED FACTOR 4"/>
    <property type="match status" value="1"/>
</dbReference>
<sequence length="506" mass="59181">FFLKRIVKVQNQSQSFETRSRIFKMMQSGFQFEIAGPGLKELECPICLGIVRNAIELPCEHLMCKACLEHYEKEITDTSQRERLNNDNSSNNNVVFRCSVCMTPYKVEDKKSVKSMDRIAQTSVHIKCLQKQCDWVGCIKDYTDHEKKCNFIWIQCPFAQLGCFTDVLRGELMMHNETNRLAHDSLVLAALSSFADERKTYQHKINQQGEQIQNLEKLLLKNTQKIQSIEEENEKLKYKTDQQAMVSNKTTNDIENLKCDQKQLEMKIDGHELTVGNLTVAVNDMKSKTQSSESLVNINSNEINNLKTFAVRMSQLHMKLSDTNIHNENNIFNYLEEWQYVDNEDVISWNIFVDNFSEEIEEYPYLDTLEKASRRYKNTIYPKYWSERLNKLRQYLVCGVVAWNYVKLTIGPLRNIFVTIYETLAEFNEEVSKAKYCRRSALTASYRNYEESCLYIAVFYYRAIEDVWVLDWEDIEMSKSVLPGEMVALEASKHWEGDVILEINEA</sequence>
<dbReference type="Pfam" id="PF00097">
    <property type="entry name" value="zf-C3HC4"/>
    <property type="match status" value="1"/>
</dbReference>
<evidence type="ECO:0000256" key="2">
    <source>
        <dbReference type="ARBA" id="ARBA00022771"/>
    </source>
</evidence>
<proteinExistence type="predicted"/>
<accession>A0A7M5XL28</accession>
<evidence type="ECO:0000313" key="7">
    <source>
        <dbReference type="EnsemblMetazoa" id="CLYHEMP025297.1"/>
    </source>
</evidence>
<keyword evidence="1" id="KW-0479">Metal-binding</keyword>
<dbReference type="Gene3D" id="3.30.40.10">
    <property type="entry name" value="Zinc/RING finger domain, C3HC4 (zinc finger)"/>
    <property type="match status" value="1"/>
</dbReference>
<dbReference type="InterPro" id="IPR013083">
    <property type="entry name" value="Znf_RING/FYVE/PHD"/>
</dbReference>
<dbReference type="SUPFAM" id="SSF57850">
    <property type="entry name" value="RING/U-box"/>
    <property type="match status" value="1"/>
</dbReference>
<dbReference type="SUPFAM" id="SSF49599">
    <property type="entry name" value="TRAF domain-like"/>
    <property type="match status" value="1"/>
</dbReference>
<evidence type="ECO:0000259" key="6">
    <source>
        <dbReference type="PROSITE" id="PS50089"/>
    </source>
</evidence>
<evidence type="ECO:0000256" key="3">
    <source>
        <dbReference type="ARBA" id="ARBA00022833"/>
    </source>
</evidence>
<dbReference type="SMART" id="SM00184">
    <property type="entry name" value="RING"/>
    <property type="match status" value="1"/>
</dbReference>
<dbReference type="PANTHER" id="PTHR10131">
    <property type="entry name" value="TNF RECEPTOR ASSOCIATED FACTOR"/>
    <property type="match status" value="1"/>
</dbReference>
<dbReference type="InterPro" id="IPR018957">
    <property type="entry name" value="Znf_C3HC4_RING-type"/>
</dbReference>
<feature type="coiled-coil region" evidence="5">
    <location>
        <begin position="198"/>
        <end position="274"/>
    </location>
</feature>